<sequence length="338" mass="37376">MSTPSTTLIKSAASPLTIGVLAFDGISPFHLSVPSLVFGDLHKYADTPEIRLRVCSQAGTAGNHKIRTSAGYTLETKYGLSTLRRADIIIIPSWHEDLRTTPDELIKLLRVANKNGAHIVGLCLGAFVLADAGLLNQREATTHWALAQEFASRYPQVHVKPDVLYVDQDKITTSAGTAAGIDCCLHLLRTYFGAELANQVARRLVVAPHRQGGQAQYIEQPIPVLASDDRLGKVLHWMHSHLDQTQTLDMLANKALMSRRTFTRHFQQLTGTTVGKWLLHQRLNYAQRQLESSRQTIEEIASAAGFGSALLMRRYFAQVLKISPSAYRLQFRGTADAP</sequence>
<accession>A0ABR6XIS0</accession>
<protein>
    <submittedName>
        <fullName evidence="4">Helix-turn-helix domain-containing protein</fullName>
    </submittedName>
</protein>
<evidence type="ECO:0000259" key="3">
    <source>
        <dbReference type="PROSITE" id="PS01124"/>
    </source>
</evidence>
<evidence type="ECO:0000256" key="1">
    <source>
        <dbReference type="ARBA" id="ARBA00023015"/>
    </source>
</evidence>
<organism evidence="4 5">
    <name type="scientific">Undibacterium aquatile</name>
    <dbReference type="NCBI Taxonomy" id="1537398"/>
    <lineage>
        <taxon>Bacteria</taxon>
        <taxon>Pseudomonadati</taxon>
        <taxon>Pseudomonadota</taxon>
        <taxon>Betaproteobacteria</taxon>
        <taxon>Burkholderiales</taxon>
        <taxon>Oxalobacteraceae</taxon>
        <taxon>Undibacterium</taxon>
    </lineage>
</organism>
<evidence type="ECO:0000313" key="5">
    <source>
        <dbReference type="Proteomes" id="UP000637632"/>
    </source>
</evidence>
<dbReference type="Gene3D" id="1.10.10.60">
    <property type="entry name" value="Homeodomain-like"/>
    <property type="match status" value="1"/>
</dbReference>
<dbReference type="PANTHER" id="PTHR43130">
    <property type="entry name" value="ARAC-FAMILY TRANSCRIPTIONAL REGULATOR"/>
    <property type="match status" value="1"/>
</dbReference>
<comment type="caution">
    <text evidence="4">The sequence shown here is derived from an EMBL/GenBank/DDBJ whole genome shotgun (WGS) entry which is preliminary data.</text>
</comment>
<keyword evidence="5" id="KW-1185">Reference proteome</keyword>
<evidence type="ECO:0000256" key="2">
    <source>
        <dbReference type="ARBA" id="ARBA00023163"/>
    </source>
</evidence>
<feature type="domain" description="HTH araC/xylS-type" evidence="3">
    <location>
        <begin position="232"/>
        <end position="330"/>
    </location>
</feature>
<dbReference type="SUPFAM" id="SSF52317">
    <property type="entry name" value="Class I glutamine amidotransferase-like"/>
    <property type="match status" value="1"/>
</dbReference>
<dbReference type="Gene3D" id="3.40.50.880">
    <property type="match status" value="1"/>
</dbReference>
<dbReference type="InterPro" id="IPR029062">
    <property type="entry name" value="Class_I_gatase-like"/>
</dbReference>
<dbReference type="InterPro" id="IPR052158">
    <property type="entry name" value="INH-QAR"/>
</dbReference>
<gene>
    <name evidence="4" type="ORF">H8K26_14385</name>
</gene>
<dbReference type="EMBL" id="JACOFT010000005">
    <property type="protein sequence ID" value="MBC3812633.1"/>
    <property type="molecule type" value="Genomic_DNA"/>
</dbReference>
<dbReference type="PROSITE" id="PS01124">
    <property type="entry name" value="HTH_ARAC_FAMILY_2"/>
    <property type="match status" value="1"/>
</dbReference>
<keyword evidence="2" id="KW-0804">Transcription</keyword>
<dbReference type="Pfam" id="PF12833">
    <property type="entry name" value="HTH_18"/>
    <property type="match status" value="1"/>
</dbReference>
<dbReference type="PANTHER" id="PTHR43130:SF3">
    <property type="entry name" value="HTH-TYPE TRANSCRIPTIONAL REGULATOR RV1931C"/>
    <property type="match status" value="1"/>
</dbReference>
<dbReference type="Pfam" id="PF01965">
    <property type="entry name" value="DJ-1_PfpI"/>
    <property type="match status" value="1"/>
</dbReference>
<dbReference type="RefSeq" id="WP_190480483.1">
    <property type="nucleotide sequence ID" value="NZ_JACOFT010000005.1"/>
</dbReference>
<dbReference type="InterPro" id="IPR009057">
    <property type="entry name" value="Homeodomain-like_sf"/>
</dbReference>
<keyword evidence="1" id="KW-0805">Transcription regulation</keyword>
<dbReference type="SMART" id="SM00342">
    <property type="entry name" value="HTH_ARAC"/>
    <property type="match status" value="1"/>
</dbReference>
<dbReference type="InterPro" id="IPR002818">
    <property type="entry name" value="DJ-1/PfpI"/>
</dbReference>
<reference evidence="4 5" key="1">
    <citation type="submission" date="2020-08" db="EMBL/GenBank/DDBJ databases">
        <title>Novel species isolated from subtropical streams in China.</title>
        <authorList>
            <person name="Lu H."/>
        </authorList>
    </citation>
    <scope>NUCLEOTIDE SEQUENCE [LARGE SCALE GENOMIC DNA]</scope>
    <source>
        <strain evidence="4 5">CCTCC AB 2015119</strain>
    </source>
</reference>
<proteinExistence type="predicted"/>
<name>A0ABR6XIS0_9BURK</name>
<dbReference type="CDD" id="cd03137">
    <property type="entry name" value="GATase1_AraC_1"/>
    <property type="match status" value="1"/>
</dbReference>
<dbReference type="Proteomes" id="UP000637632">
    <property type="component" value="Unassembled WGS sequence"/>
</dbReference>
<dbReference type="SUPFAM" id="SSF46689">
    <property type="entry name" value="Homeodomain-like"/>
    <property type="match status" value="2"/>
</dbReference>
<evidence type="ECO:0000313" key="4">
    <source>
        <dbReference type="EMBL" id="MBC3812633.1"/>
    </source>
</evidence>
<dbReference type="InterPro" id="IPR018060">
    <property type="entry name" value="HTH_AraC"/>
</dbReference>